<sequence>MEAATEQFRALLGACVAVSAAAAASSDDQDADARVRSVDAALGLSAEQLQYWDSLCGASASGDALSLAEDLALLLASTNVSTNQLLSVLRVLLVHESLHCAGLVRLAQMTFEGFKVAKRWDALNAVSTHLLDAIYAKIPPKDTRERALRFYVEVLVGLQHSAELYEKNVPKIVRLAELFSEDSEENRELVHPLLVACAALEHCHRGYEAEAMTLRRAMRASFGSRVYRPTAAEAERLLRASAWVLPAEKLDGMLPSIEGKWVVDEFIGDQHGNAGPQNAGSVLLKTTTNCFAHELKATMVDPKLKQKLELTGYLFQQMPEMQVLLARPETMEPSAWELEGHWRQLHEETGPATSTAPMAPISAPTWDCRACTMNNEGSATKCTTCGTERPADANVPTIPDSSKGSNPAPFSATFSSDLSFMRLRWSRGEQQGVWLARKQTVERTFDLATSMAAANNAMMDSTDLPAFVFSPEGNPGSTLVLERAVLSTSDHTEFTVQVWIRPERSPSGNEAQVVLANGHDFELSLTSAGHLVWQIAGGRYIVTSRDAVQFGVFCHVTLSFGQDRVVLLVDGSVAGEIGRSSVHDEAGPAAPGAPLFSIGGSFESCDPNEKGTIPLCFYGQMLDLRIWSTLLSNLGEIWSISYALTGQEAHLVGYYPLVGDSERLLMDLSKQQNHACVFEGYQSPDAIHETAISSISNFAPATPAESIPLKNTFAVSLGSDFFGSGRFSLSDESSEGVSGLKVDCGDSGAALWRQNAVSIASGFQSMLSIGPPVAGAAQSSRKTVVFAMCETSFWDLVPLLSEAAKISNGQVTGDDVADPSLRHFDGSAMLIKVSADAVAPGILMYELGLYIWSKKQENPLSRVFRVAGGPSTSPSDIQIKYELPGRVLSVAIGGVGVVFEVAVDLEFALRIEAGSAVRTGLIFPAGKDSSGQQTPTWLMKWAFESLSANLPKEASNSVLGNVYAALQPEGSGGDGENNGEKKTITCTRMSTDGSAIAQEAYGCQTCSLMHGSSICRVCAVICHEGHELVVLGVITTACSCHVRGNGLCRCNSTVQVSDFPLLSHPVNGSLWGCNKCTVVNSIDLNQCSVCGNNAPELNAGASSTAPESTCTALAVVEQPKPAVDWSCEACTMLNNATATKCSMCDTPRAKQAEPEVVGSSQESKTDNGLATLYFAAEDAAKQDHPMAVEPIGPWACTACTMENQASDTSCHMCGSAREIPIAAAVESSEVVMALPAPKVTATPASSPMSMDMDGGDQAVVTLEPAMDLHASKLQNVKYLGEYKRTAALAFSHLLEVGSMNDSVWETTGGKMHLALDKSFVGEYVRGTYLEKDGKLSGLARLTEDGAWKLDGRFKKSIQSQSNACTLYWDKTASRFDGKWYRGDGSGDWKCLAAPYASDFCGLAPTDPVKKPNELQPYYAGMVNMKQNLTNVCYQNSFLQTLYMTQDFRRLILSCDAHNYFAPYADNGTSSGGNVVSTIQDLFAQMTASQRPYLATHALQRCLPAEFKNGRQQDTSDFAHFLIDSLSQQLSQHEDTTDDIPSIFGGHQATILACKSCGKKSVNREYFWELLLNMIDLRYTPITSITAVSGSSMDIHTPEGYERLNTDLNKDRAGAPYAYLCVKRCPERATTDASMEDDNERVMPITELVVKVALTTDPKPSMPGFERVELDLNVGGGSTAGGKKQVYLFFRREPNGSPITDLQVIYGNESIPDGFKNIQVDLNQGDGSKVYLCYRCDMPITDLKIVNSGIPGYRMVDHLLNVSHGDAVKQYLALKVGGNEPCLTDLKLVEGSDVPTYEGQGWQSIGSPFSSAPLAEPSPDAEPFVPAQLMVRRGHGNPIFAIDVFRAPRQVPKYNDYEVIELFPADCSSADAVVQIKGDWMGSEETDRGRKAVRMRSVSEPILDALLVKGALDDKGELSCVATRVSSWSDSITAGTTPTADSVVPADPSGVVDASSNAVPKVYRVSGYWKNAKVPSAQLFDVELRPAPYGVSGAPDTPADMSSQGEPARLYTINGTIGDGRGKPIAIQGVQTSRKVKVKWPISNIVVLRGDERVPEGVQVVRETCSGRSGNLLAQTASPHTLYLAVKREEAPADGYITDVCVIYGEIDAVPEHYTCIQTTPAGHSANLNDGTPGVPVFICFRRAGTSENVAAKSLMDLALMWTSGAQPDTVPTGFTKIQHTPLGMDANLNQGTSGVAIHLCYSKCEAKDIVKPLETPLNGEYEIMSSPLPAFGRFLSLSVVEELEEARTVEGNFGIVLHAQLIGSMSGIMYTSKHQQTEDSKNRTIVGAWKIENPMAGGVGATMNDFLPSSYPFELTLNETGTEMDGWWSGAEGAPGSVSKPAISVVTPSSGVASTNAASPGSTPVVIGGKWKLIKDSYVHVAFKKDYSTEWQDGQLAFSERVWRHDIESMLSRFVATRTLGGDNALSCSVCQKKTESRTHTVIFEPPEHLIITLKRMYYDWTQQKACKCLHDVRFPALLTLPSLTEEEELAVYDSTNGDLARAKHQNQCRHYGLYGVLVHSGLTANSGHYYSFCRESDESTRQLHLEDSTLSPWIKFNDTKVERSNWKEINRRVSSTVSDTVYLLLYKKLSYEPTPPSSDGDQDAGVLDALSSDDEEAMLLAKAMALSMSAAKHNQHRQVEEEETKGEADASNNVENEDFSMLSTSVVTKTILKKVEEENAAFLRDSVAATSSALHADDLHTLLVLRHSLPWHLRAVLNEVS</sequence>
<dbReference type="InterPro" id="IPR001394">
    <property type="entry name" value="Peptidase_C19_UCH"/>
</dbReference>
<feature type="domain" description="RanBP2-type" evidence="7">
    <location>
        <begin position="1120"/>
        <end position="1150"/>
    </location>
</feature>
<keyword evidence="11" id="KW-1185">Reference proteome</keyword>
<protein>
    <recommendedName>
        <fullName evidence="12">Ubiquitinyl hydrolase 1</fullName>
    </recommendedName>
</protein>
<dbReference type="PROSITE" id="PS50199">
    <property type="entry name" value="ZF_RANBP2_2"/>
    <property type="match status" value="4"/>
</dbReference>
<dbReference type="GO" id="GO:0004843">
    <property type="term" value="F:cysteine-type deubiquitinase activity"/>
    <property type="evidence" value="ECO:0007669"/>
    <property type="project" value="InterPro"/>
</dbReference>
<gene>
    <name evidence="10" type="ORF">PHYPSEUDO_015287</name>
</gene>
<evidence type="ECO:0000256" key="3">
    <source>
        <dbReference type="ARBA" id="ARBA00022833"/>
    </source>
</evidence>
<feature type="region of interest" description="Disordered" evidence="5">
    <location>
        <begin position="2632"/>
        <end position="2658"/>
    </location>
</feature>
<dbReference type="InterPro" id="IPR018200">
    <property type="entry name" value="USP_CS"/>
</dbReference>
<feature type="chain" id="PRO_5035775949" description="Ubiquitinyl hydrolase 1" evidence="6">
    <location>
        <begin position="27"/>
        <end position="2722"/>
    </location>
</feature>
<dbReference type="PANTHER" id="PTHR24006">
    <property type="entry name" value="UBIQUITIN CARBOXYL-TERMINAL HYDROLASE"/>
    <property type="match status" value="1"/>
</dbReference>
<dbReference type="SMART" id="SM00547">
    <property type="entry name" value="ZnF_RBZ"/>
    <property type="match status" value="4"/>
</dbReference>
<dbReference type="EMBL" id="JAGDFM010000093">
    <property type="protein sequence ID" value="KAG7386779.1"/>
    <property type="molecule type" value="Genomic_DNA"/>
</dbReference>
<dbReference type="GO" id="GO:0005634">
    <property type="term" value="C:nucleus"/>
    <property type="evidence" value="ECO:0007669"/>
    <property type="project" value="TreeGrafter"/>
</dbReference>
<dbReference type="OrthoDB" id="2420415at2759"/>
<accession>A0A8T1W458</accession>
<feature type="domain" description="MABP" evidence="9">
    <location>
        <begin position="2038"/>
        <end position="2205"/>
    </location>
</feature>
<dbReference type="GO" id="GO:0008270">
    <property type="term" value="F:zinc ion binding"/>
    <property type="evidence" value="ECO:0007669"/>
    <property type="project" value="UniProtKB-KW"/>
</dbReference>
<dbReference type="Proteomes" id="UP000694044">
    <property type="component" value="Unassembled WGS sequence"/>
</dbReference>
<dbReference type="InterPro" id="IPR028889">
    <property type="entry name" value="USP"/>
</dbReference>
<dbReference type="PROSITE" id="PS50235">
    <property type="entry name" value="USP_3"/>
    <property type="match status" value="1"/>
</dbReference>
<dbReference type="PANTHER" id="PTHR24006:SF827">
    <property type="entry name" value="UBIQUITIN CARBOXYL-TERMINAL HYDROLASE 34"/>
    <property type="match status" value="1"/>
</dbReference>
<dbReference type="CDD" id="cd02257">
    <property type="entry name" value="Peptidase_C19"/>
    <property type="match status" value="1"/>
</dbReference>
<organism evidence="10 11">
    <name type="scientific">Phytophthora pseudosyringae</name>
    <dbReference type="NCBI Taxonomy" id="221518"/>
    <lineage>
        <taxon>Eukaryota</taxon>
        <taxon>Sar</taxon>
        <taxon>Stramenopiles</taxon>
        <taxon>Oomycota</taxon>
        <taxon>Peronosporomycetes</taxon>
        <taxon>Peronosporales</taxon>
        <taxon>Peronosporaceae</taxon>
        <taxon>Phytophthora</taxon>
    </lineage>
</organism>
<dbReference type="Pfam" id="PF00443">
    <property type="entry name" value="UCH"/>
    <property type="match status" value="2"/>
</dbReference>
<keyword evidence="6" id="KW-0732">Signal</keyword>
<dbReference type="InterPro" id="IPR050164">
    <property type="entry name" value="Peptidase_C19"/>
</dbReference>
<dbReference type="GO" id="GO:0005829">
    <property type="term" value="C:cytosol"/>
    <property type="evidence" value="ECO:0007669"/>
    <property type="project" value="TreeGrafter"/>
</dbReference>
<dbReference type="InterPro" id="IPR001876">
    <property type="entry name" value="Znf_RanBP2"/>
</dbReference>
<dbReference type="SMART" id="SM00396">
    <property type="entry name" value="ZnF_UBR1"/>
    <property type="match status" value="1"/>
</dbReference>
<evidence type="ECO:0000259" key="7">
    <source>
        <dbReference type="PROSITE" id="PS50199"/>
    </source>
</evidence>
<evidence type="ECO:0000259" key="8">
    <source>
        <dbReference type="PROSITE" id="PS50235"/>
    </source>
</evidence>
<proteinExistence type="predicted"/>
<dbReference type="Pfam" id="PF00641">
    <property type="entry name" value="Zn_ribbon_RanBP"/>
    <property type="match status" value="3"/>
</dbReference>
<evidence type="ECO:0000259" key="9">
    <source>
        <dbReference type="PROSITE" id="PS51498"/>
    </source>
</evidence>
<feature type="domain" description="MABP" evidence="9">
    <location>
        <begin position="1578"/>
        <end position="1737"/>
    </location>
</feature>
<dbReference type="GO" id="GO:0016579">
    <property type="term" value="P:protein deubiquitination"/>
    <property type="evidence" value="ECO:0007669"/>
    <property type="project" value="InterPro"/>
</dbReference>
<feature type="domain" description="RanBP2-type" evidence="7">
    <location>
        <begin position="1066"/>
        <end position="1096"/>
    </location>
</feature>
<name>A0A8T1W458_9STRA</name>
<keyword evidence="1" id="KW-0479">Metal-binding</keyword>
<dbReference type="FunFam" id="2.100.10.50:FF:000004">
    <property type="entry name" value="Ubiquitin-specific protease, putative"/>
    <property type="match status" value="1"/>
</dbReference>
<feature type="signal peptide" evidence="6">
    <location>
        <begin position="1"/>
        <end position="26"/>
    </location>
</feature>
<keyword evidence="2 4" id="KW-0863">Zinc-finger</keyword>
<evidence type="ECO:0000256" key="1">
    <source>
        <dbReference type="ARBA" id="ARBA00022723"/>
    </source>
</evidence>
<evidence type="ECO:0000313" key="10">
    <source>
        <dbReference type="EMBL" id="KAG7386779.1"/>
    </source>
</evidence>
<dbReference type="PROSITE" id="PS01358">
    <property type="entry name" value="ZF_RANBP2_1"/>
    <property type="match status" value="4"/>
</dbReference>
<dbReference type="PROSITE" id="PS00973">
    <property type="entry name" value="USP_2"/>
    <property type="match status" value="1"/>
</dbReference>
<evidence type="ECO:0000256" key="5">
    <source>
        <dbReference type="SAM" id="MobiDB-lite"/>
    </source>
</evidence>
<dbReference type="Pfam" id="PF13385">
    <property type="entry name" value="Laminin_G_3"/>
    <property type="match status" value="1"/>
</dbReference>
<dbReference type="CDD" id="cd19671">
    <property type="entry name" value="UBR-box_UBR4_5_6_7"/>
    <property type="match status" value="1"/>
</dbReference>
<feature type="domain" description="USP" evidence="8">
    <location>
        <begin position="1419"/>
        <end position="2590"/>
    </location>
</feature>
<evidence type="ECO:0000256" key="2">
    <source>
        <dbReference type="ARBA" id="ARBA00022771"/>
    </source>
</evidence>
<reference evidence="10" key="1">
    <citation type="submission" date="2021-02" db="EMBL/GenBank/DDBJ databases">
        <authorList>
            <person name="Palmer J.M."/>
        </authorList>
    </citation>
    <scope>NUCLEOTIDE SEQUENCE</scope>
    <source>
        <strain evidence="10">SCRP734</strain>
    </source>
</reference>
<comment type="caution">
    <text evidence="10">The sequence shown here is derived from an EMBL/GenBank/DDBJ whole genome shotgun (WGS) entry which is preliminary data.</text>
</comment>
<feature type="domain" description="RanBP2-type" evidence="7">
    <location>
        <begin position="362"/>
        <end position="391"/>
    </location>
</feature>
<dbReference type="InterPro" id="IPR003126">
    <property type="entry name" value="Znf_UBR"/>
</dbReference>
<dbReference type="PROSITE" id="PS51498">
    <property type="entry name" value="MABP"/>
    <property type="match status" value="2"/>
</dbReference>
<evidence type="ECO:0000256" key="6">
    <source>
        <dbReference type="SAM" id="SignalP"/>
    </source>
</evidence>
<evidence type="ECO:0008006" key="12">
    <source>
        <dbReference type="Google" id="ProtNLM"/>
    </source>
</evidence>
<dbReference type="InterPro" id="IPR023341">
    <property type="entry name" value="MABP"/>
</dbReference>
<keyword evidence="3" id="KW-0862">Zinc</keyword>
<feature type="domain" description="RanBP2-type" evidence="7">
    <location>
        <begin position="1190"/>
        <end position="1219"/>
    </location>
</feature>
<evidence type="ECO:0000313" key="11">
    <source>
        <dbReference type="Proteomes" id="UP000694044"/>
    </source>
</evidence>
<evidence type="ECO:0000256" key="4">
    <source>
        <dbReference type="PROSITE-ProRule" id="PRU00322"/>
    </source>
</evidence>